<reference evidence="3" key="1">
    <citation type="submission" date="2022-01" db="EMBL/GenBank/DDBJ databases">
        <title>Draft Genome Sequences of Seven Type Strains of the Genus Streptomyces.</title>
        <authorList>
            <person name="Aziz S."/>
            <person name="Coretto E."/>
            <person name="Chronakova A."/>
            <person name="Sproer C."/>
            <person name="Huber K."/>
            <person name="Nouioui I."/>
            <person name="Gross H."/>
        </authorList>
    </citation>
    <scope>NUCLEOTIDE SEQUENCE</scope>
    <source>
        <strain evidence="3">DSM 103493</strain>
    </source>
</reference>
<keyword evidence="2" id="KW-0472">Membrane</keyword>
<comment type="caution">
    <text evidence="3">The sequence shown here is derived from an EMBL/GenBank/DDBJ whole genome shotgun (WGS) entry which is preliminary data.</text>
</comment>
<feature type="transmembrane region" description="Helical" evidence="2">
    <location>
        <begin position="70"/>
        <end position="93"/>
    </location>
</feature>
<name>A0A9X1QB59_STRM4</name>
<feature type="non-terminal residue" evidence="3">
    <location>
        <position position="1"/>
    </location>
</feature>
<evidence type="ECO:0000256" key="2">
    <source>
        <dbReference type="SAM" id="Phobius"/>
    </source>
</evidence>
<sequence>AGWDGGYEERRTSTATGARAGRESAVAWAPGRTAGVALLAAVFCAAVIAVLAALSGGPLGRGVLAEFGPVWWQVGAATLAWVAVVAVPVAVVVRGWRCRTGWAPRTARASETGTGTGAREARIGKPRVEPEKPEKPEMSEIWETAGTAERTEKPGNGKGASADSDPRHSAYGEDGGPFTALAQDQARPQGEDQDAGSAAAYDEDGPYAAGDQEVPYGAYDHDTTFEPDDFPPGPSPERPPSPWHDEHARAARWAAMKEASDPEEPPEPREPSEPPEPSEPREPSETPAPPEPPDSP</sequence>
<dbReference type="Proteomes" id="UP001139384">
    <property type="component" value="Unassembled WGS sequence"/>
</dbReference>
<feature type="compositionally biased region" description="Pro residues" evidence="1">
    <location>
        <begin position="286"/>
        <end position="296"/>
    </location>
</feature>
<dbReference type="EMBL" id="JAKEIP010000603">
    <property type="protein sequence ID" value="MCF1600576.1"/>
    <property type="molecule type" value="Genomic_DNA"/>
</dbReference>
<organism evidence="3 4">
    <name type="scientific">Streptomyces muensis</name>
    <dbReference type="NCBI Taxonomy" id="1077944"/>
    <lineage>
        <taxon>Bacteria</taxon>
        <taxon>Bacillati</taxon>
        <taxon>Actinomycetota</taxon>
        <taxon>Actinomycetes</taxon>
        <taxon>Kitasatosporales</taxon>
        <taxon>Streptomycetaceae</taxon>
        <taxon>Streptomyces</taxon>
    </lineage>
</organism>
<dbReference type="RefSeq" id="WP_234768842.1">
    <property type="nucleotide sequence ID" value="NZ_JAKEIP010000603.1"/>
</dbReference>
<feature type="region of interest" description="Disordered" evidence="1">
    <location>
        <begin position="105"/>
        <end position="296"/>
    </location>
</feature>
<feature type="compositionally biased region" description="Basic and acidic residues" evidence="1">
    <location>
        <begin position="119"/>
        <end position="138"/>
    </location>
</feature>
<feature type="transmembrane region" description="Helical" evidence="2">
    <location>
        <begin position="36"/>
        <end position="58"/>
    </location>
</feature>
<feature type="compositionally biased region" description="Pro residues" evidence="1">
    <location>
        <begin position="230"/>
        <end position="242"/>
    </location>
</feature>
<accession>A0A9X1QB59</accession>
<dbReference type="InterPro" id="IPR045931">
    <property type="entry name" value="DUF6350"/>
</dbReference>
<feature type="compositionally biased region" description="Basic and acidic residues" evidence="1">
    <location>
        <begin position="266"/>
        <end position="284"/>
    </location>
</feature>
<dbReference type="Pfam" id="PF19877">
    <property type="entry name" value="DUF6350"/>
    <property type="match status" value="1"/>
</dbReference>
<gene>
    <name evidence="3" type="ORF">L0P92_44660</name>
</gene>
<keyword evidence="2" id="KW-0812">Transmembrane</keyword>
<keyword evidence="4" id="KW-1185">Reference proteome</keyword>
<proteinExistence type="predicted"/>
<evidence type="ECO:0000313" key="4">
    <source>
        <dbReference type="Proteomes" id="UP001139384"/>
    </source>
</evidence>
<protein>
    <submittedName>
        <fullName evidence="3">DUF6350 family protein</fullName>
    </submittedName>
</protein>
<dbReference type="AlphaFoldDB" id="A0A9X1QB59"/>
<keyword evidence="2" id="KW-1133">Transmembrane helix</keyword>
<evidence type="ECO:0000256" key="1">
    <source>
        <dbReference type="SAM" id="MobiDB-lite"/>
    </source>
</evidence>
<evidence type="ECO:0000313" key="3">
    <source>
        <dbReference type="EMBL" id="MCF1600576.1"/>
    </source>
</evidence>